<dbReference type="Proteomes" id="UP000292424">
    <property type="component" value="Chromosome"/>
</dbReference>
<comment type="similarity">
    <text evidence="1">Belongs to the 'phage' integrase family.</text>
</comment>
<dbReference type="PANTHER" id="PTHR30349">
    <property type="entry name" value="PHAGE INTEGRASE-RELATED"/>
    <property type="match status" value="1"/>
</dbReference>
<dbReference type="SUPFAM" id="SSF56349">
    <property type="entry name" value="DNA breaking-rejoining enzymes"/>
    <property type="match status" value="1"/>
</dbReference>
<keyword evidence="3 5" id="KW-0238">DNA-binding</keyword>
<dbReference type="InterPro" id="IPR010998">
    <property type="entry name" value="Integrase_recombinase_N"/>
</dbReference>
<evidence type="ECO:0000256" key="2">
    <source>
        <dbReference type="ARBA" id="ARBA00022908"/>
    </source>
</evidence>
<dbReference type="PROSITE" id="PS51898">
    <property type="entry name" value="TYR_RECOMBINASE"/>
    <property type="match status" value="1"/>
</dbReference>
<name>A0A5P2G4L6_9BACT</name>
<keyword evidence="9" id="KW-1185">Reference proteome</keyword>
<dbReference type="Gene3D" id="1.10.150.130">
    <property type="match status" value="1"/>
</dbReference>
<dbReference type="GO" id="GO:0015074">
    <property type="term" value="P:DNA integration"/>
    <property type="evidence" value="ECO:0007669"/>
    <property type="project" value="UniProtKB-KW"/>
</dbReference>
<dbReference type="OrthoDB" id="1094492at2"/>
<evidence type="ECO:0000256" key="4">
    <source>
        <dbReference type="ARBA" id="ARBA00023172"/>
    </source>
</evidence>
<proteinExistence type="inferred from homology"/>
<evidence type="ECO:0000313" key="9">
    <source>
        <dbReference type="Proteomes" id="UP000292424"/>
    </source>
</evidence>
<dbReference type="InterPro" id="IPR044068">
    <property type="entry name" value="CB"/>
</dbReference>
<dbReference type="GO" id="GO:0006310">
    <property type="term" value="P:DNA recombination"/>
    <property type="evidence" value="ECO:0007669"/>
    <property type="project" value="UniProtKB-KW"/>
</dbReference>
<feature type="domain" description="Tyr recombinase" evidence="6">
    <location>
        <begin position="205"/>
        <end position="400"/>
    </location>
</feature>
<dbReference type="InterPro" id="IPR025269">
    <property type="entry name" value="SAM-like_dom"/>
</dbReference>
<dbReference type="InterPro" id="IPR035386">
    <property type="entry name" value="Arm-DNA-bind_5"/>
</dbReference>
<dbReference type="InterPro" id="IPR013762">
    <property type="entry name" value="Integrase-like_cat_sf"/>
</dbReference>
<dbReference type="AlphaFoldDB" id="A0A5P2G4L6"/>
<evidence type="ECO:0000313" key="8">
    <source>
        <dbReference type="EMBL" id="QES88033.1"/>
    </source>
</evidence>
<keyword evidence="2" id="KW-0229">DNA integration</keyword>
<reference evidence="8 9" key="1">
    <citation type="submission" date="2019-09" db="EMBL/GenBank/DDBJ databases">
        <title>Complete genome sequence of Arachidicoccus sp. B3-10 isolated from apple orchard soil.</title>
        <authorList>
            <person name="Kim H.S."/>
            <person name="Han K.-I."/>
            <person name="Suh M.K."/>
            <person name="Lee K.C."/>
            <person name="Eom M.K."/>
            <person name="Kim J.-S."/>
            <person name="Kang S.W."/>
            <person name="Sin Y."/>
            <person name="Lee J.-S."/>
        </authorList>
    </citation>
    <scope>NUCLEOTIDE SEQUENCE [LARGE SCALE GENOMIC DNA]</scope>
    <source>
        <strain evidence="8 9">B3-10</strain>
    </source>
</reference>
<keyword evidence="4" id="KW-0233">DNA recombination</keyword>
<dbReference type="InterPro" id="IPR002104">
    <property type="entry name" value="Integrase_catalytic"/>
</dbReference>
<dbReference type="PANTHER" id="PTHR30349:SF64">
    <property type="entry name" value="PROPHAGE INTEGRASE INTD-RELATED"/>
    <property type="match status" value="1"/>
</dbReference>
<dbReference type="InterPro" id="IPR050090">
    <property type="entry name" value="Tyrosine_recombinase_XerCD"/>
</dbReference>
<dbReference type="KEGG" id="arac:E0W69_004930"/>
<dbReference type="RefSeq" id="WP_131328920.1">
    <property type="nucleotide sequence ID" value="NZ_CP044016.1"/>
</dbReference>
<sequence length="412" mass="47225">MKQSIPTVSIVPDKRREKENESFPLKLRITYKGERKYYSTGHNASLDEWERLQTKNVRGKLKTLSNTLSEICVQAQKCCEGLPVFSFAAFEAAFFPKAVSNMSVQTAFDNYMKELRKNGQIGTAVSYNSDCVSLHRFKAGLKFRHLTVDFLKNYESWFLSQGNSITTVSIYVRALRAVMRIEDGIMDVKDYPFGKRKYVVPVGRNIKKALTLEEIARIYNYQAEEGSMDEMSRDYWIFIYLCNGLNMKDMCLLKYKDVEGNFIVYQRAKTMGTRRSHPEPITIALKADARRIIKKWGQKPIQPESYIFPCIEPGMSLEDQRLKIQLLIHLVNEHMKKIAGELGIGKPVTTYYARHSFATILKNSGVSTEFISEALGHSSLKTTKNYLAGFESDAIQKTTDVLLSFKENRLPK</sequence>
<evidence type="ECO:0000259" key="7">
    <source>
        <dbReference type="PROSITE" id="PS51900"/>
    </source>
</evidence>
<feature type="domain" description="Core-binding (CB)" evidence="7">
    <location>
        <begin position="102"/>
        <end position="183"/>
    </location>
</feature>
<evidence type="ECO:0000256" key="1">
    <source>
        <dbReference type="ARBA" id="ARBA00008857"/>
    </source>
</evidence>
<evidence type="ECO:0000259" key="6">
    <source>
        <dbReference type="PROSITE" id="PS51898"/>
    </source>
</evidence>
<organism evidence="8 9">
    <name type="scientific">Rhizosphaericola mali</name>
    <dbReference type="NCBI Taxonomy" id="2545455"/>
    <lineage>
        <taxon>Bacteria</taxon>
        <taxon>Pseudomonadati</taxon>
        <taxon>Bacteroidota</taxon>
        <taxon>Chitinophagia</taxon>
        <taxon>Chitinophagales</taxon>
        <taxon>Chitinophagaceae</taxon>
        <taxon>Rhizosphaericola</taxon>
    </lineage>
</organism>
<evidence type="ECO:0000256" key="5">
    <source>
        <dbReference type="PROSITE-ProRule" id="PRU01248"/>
    </source>
</evidence>
<dbReference type="Pfam" id="PF13102">
    <property type="entry name" value="Phage_int_SAM_5"/>
    <property type="match status" value="1"/>
</dbReference>
<dbReference type="GO" id="GO:0003677">
    <property type="term" value="F:DNA binding"/>
    <property type="evidence" value="ECO:0007669"/>
    <property type="project" value="UniProtKB-UniRule"/>
</dbReference>
<dbReference type="Pfam" id="PF00589">
    <property type="entry name" value="Phage_integrase"/>
    <property type="match status" value="1"/>
</dbReference>
<dbReference type="EMBL" id="CP044016">
    <property type="protein sequence ID" value="QES88033.1"/>
    <property type="molecule type" value="Genomic_DNA"/>
</dbReference>
<dbReference type="Pfam" id="PF17293">
    <property type="entry name" value="Arm-DNA-bind_5"/>
    <property type="match status" value="1"/>
</dbReference>
<protein>
    <submittedName>
        <fullName evidence="8">Tyrosine-type recombinase/integrase</fullName>
    </submittedName>
</protein>
<dbReference type="Gene3D" id="1.10.443.10">
    <property type="entry name" value="Intergrase catalytic core"/>
    <property type="match status" value="1"/>
</dbReference>
<dbReference type="PROSITE" id="PS51900">
    <property type="entry name" value="CB"/>
    <property type="match status" value="1"/>
</dbReference>
<gene>
    <name evidence="8" type="ORF">E0W69_004930</name>
</gene>
<evidence type="ECO:0000256" key="3">
    <source>
        <dbReference type="ARBA" id="ARBA00023125"/>
    </source>
</evidence>
<accession>A0A5P2G4L6</accession>
<dbReference type="InterPro" id="IPR011010">
    <property type="entry name" value="DNA_brk_join_enz"/>
</dbReference>